<dbReference type="Gene3D" id="3.80.10.10">
    <property type="entry name" value="Ribonuclease Inhibitor"/>
    <property type="match status" value="1"/>
</dbReference>
<name>A0A8H6YTI1_9AGAR</name>
<accession>A0A8H6YTI1</accession>
<organism evidence="1 2">
    <name type="scientific">Mycena venus</name>
    <dbReference type="NCBI Taxonomy" id="2733690"/>
    <lineage>
        <taxon>Eukaryota</taxon>
        <taxon>Fungi</taxon>
        <taxon>Dikarya</taxon>
        <taxon>Basidiomycota</taxon>
        <taxon>Agaricomycotina</taxon>
        <taxon>Agaricomycetes</taxon>
        <taxon>Agaricomycetidae</taxon>
        <taxon>Agaricales</taxon>
        <taxon>Marasmiineae</taxon>
        <taxon>Mycenaceae</taxon>
        <taxon>Mycena</taxon>
    </lineage>
</organism>
<dbReference type="Proteomes" id="UP000620124">
    <property type="component" value="Unassembled WGS sequence"/>
</dbReference>
<proteinExistence type="predicted"/>
<comment type="caution">
    <text evidence="1">The sequence shown here is derived from an EMBL/GenBank/DDBJ whole genome shotgun (WGS) entry which is preliminary data.</text>
</comment>
<dbReference type="SUPFAM" id="SSF52047">
    <property type="entry name" value="RNI-like"/>
    <property type="match status" value="1"/>
</dbReference>
<evidence type="ECO:0000313" key="1">
    <source>
        <dbReference type="EMBL" id="KAF7364892.1"/>
    </source>
</evidence>
<gene>
    <name evidence="1" type="ORF">MVEN_00359700</name>
</gene>
<evidence type="ECO:0000313" key="2">
    <source>
        <dbReference type="Proteomes" id="UP000620124"/>
    </source>
</evidence>
<dbReference type="AlphaFoldDB" id="A0A8H6YTI1"/>
<protein>
    <recommendedName>
        <fullName evidence="3">F-box domain-containing protein</fullName>
    </recommendedName>
</protein>
<dbReference type="OrthoDB" id="3543113at2759"/>
<dbReference type="InterPro" id="IPR032675">
    <property type="entry name" value="LRR_dom_sf"/>
</dbReference>
<reference evidence="1" key="1">
    <citation type="submission" date="2020-05" db="EMBL/GenBank/DDBJ databases">
        <title>Mycena genomes resolve the evolution of fungal bioluminescence.</title>
        <authorList>
            <person name="Tsai I.J."/>
        </authorList>
    </citation>
    <scope>NUCLEOTIDE SEQUENCE</scope>
    <source>
        <strain evidence="1">CCC161011</strain>
    </source>
</reference>
<dbReference type="EMBL" id="JACAZI010000003">
    <property type="protein sequence ID" value="KAF7364892.1"/>
    <property type="molecule type" value="Genomic_DNA"/>
</dbReference>
<keyword evidence="2" id="KW-1185">Reference proteome</keyword>
<sequence>MHRCLLVAEIFSHITYFSTANTRGGLGGKKEVYRLALTCKALSEPALDAVWREISGVTNLIYLLPSDLWHGQMDPQSTSCMTRETVASDWTRFLIHARRVREFAFSSLNDDRLNRSPPWNVNIFDGDTVLRHLHQQCPEVHMLPNLLKLLWNNEVDHIHIFICPTLRSLSLHSSAGYPGVVQLLETQGQIITDLDLKLRVPDTGTDDVVDAVSLAITRMNRLISLQCGFIIRSETLIHLSGLPTLEQIGIPLVSVDDPTSFSAASSTFFPSLTSLIIIPAQPTLFCSLLNAISSTSLDRIYWQITDTDPNNIFNALTILANHGSRHALDSITISASFDLLVAGLPHGLLTLQALRPVLALANLTVLALSVPWLDLGNDDLEEIARHLPQLMNLNLSSHGLVPSTRLTLRGLVPLFEHCSLMFLGLVIDVRDPVPDSEFALPPRPSRRLARHARRLRFLDFGNSRIGPTKVEAIATFLSELVPKLTTLSAWSRGMTELFP</sequence>
<evidence type="ECO:0008006" key="3">
    <source>
        <dbReference type="Google" id="ProtNLM"/>
    </source>
</evidence>